<reference evidence="2 3" key="1">
    <citation type="submission" date="2022-03" db="EMBL/GenBank/DDBJ databases">
        <authorList>
            <person name="Nunn A."/>
            <person name="Chopra R."/>
            <person name="Nunn A."/>
            <person name="Contreras Garrido A."/>
        </authorList>
    </citation>
    <scope>NUCLEOTIDE SEQUENCE [LARGE SCALE GENOMIC DNA]</scope>
</reference>
<dbReference type="Proteomes" id="UP000836841">
    <property type="component" value="Unassembled WGS sequence"/>
</dbReference>
<evidence type="ECO:0000313" key="3">
    <source>
        <dbReference type="Proteomes" id="UP000836841"/>
    </source>
</evidence>
<keyword evidence="1" id="KW-0677">Repeat</keyword>
<name>A0AAU9RG24_THLAR</name>
<accession>A0AAU9RG24</accession>
<gene>
    <name evidence="2" type="ORF">TAV2_LOCUS4136</name>
</gene>
<evidence type="ECO:0000313" key="2">
    <source>
        <dbReference type="EMBL" id="CAH2040482.1"/>
    </source>
</evidence>
<evidence type="ECO:0000256" key="1">
    <source>
        <dbReference type="ARBA" id="ARBA00022737"/>
    </source>
</evidence>
<dbReference type="SUPFAM" id="SSF55753">
    <property type="entry name" value="Actin depolymerizing proteins"/>
    <property type="match status" value="1"/>
</dbReference>
<dbReference type="GO" id="GO:0051014">
    <property type="term" value="P:actin filament severing"/>
    <property type="evidence" value="ECO:0007669"/>
    <property type="project" value="TreeGrafter"/>
</dbReference>
<dbReference type="AlphaFoldDB" id="A0AAU9RG24"/>
<comment type="caution">
    <text evidence="2">The sequence shown here is derived from an EMBL/GenBank/DDBJ whole genome shotgun (WGS) entry which is preliminary data.</text>
</comment>
<dbReference type="GO" id="GO:0051015">
    <property type="term" value="F:actin filament binding"/>
    <property type="evidence" value="ECO:0007669"/>
    <property type="project" value="InterPro"/>
</dbReference>
<organism evidence="2 3">
    <name type="scientific">Thlaspi arvense</name>
    <name type="common">Field penny-cress</name>
    <dbReference type="NCBI Taxonomy" id="13288"/>
    <lineage>
        <taxon>Eukaryota</taxon>
        <taxon>Viridiplantae</taxon>
        <taxon>Streptophyta</taxon>
        <taxon>Embryophyta</taxon>
        <taxon>Tracheophyta</taxon>
        <taxon>Spermatophyta</taxon>
        <taxon>Magnoliopsida</taxon>
        <taxon>eudicotyledons</taxon>
        <taxon>Gunneridae</taxon>
        <taxon>Pentapetalae</taxon>
        <taxon>rosids</taxon>
        <taxon>malvids</taxon>
        <taxon>Brassicales</taxon>
        <taxon>Brassicaceae</taxon>
        <taxon>Thlaspideae</taxon>
        <taxon>Thlaspi</taxon>
    </lineage>
</organism>
<dbReference type="InterPro" id="IPR007122">
    <property type="entry name" value="Villin/Gelsolin"/>
</dbReference>
<dbReference type="EMBL" id="CAJVSB020000012">
    <property type="protein sequence ID" value="CAH2040482.1"/>
    <property type="molecule type" value="Genomic_DNA"/>
</dbReference>
<keyword evidence="3" id="KW-1185">Reference proteome</keyword>
<dbReference type="Gene3D" id="3.40.20.10">
    <property type="entry name" value="Severin"/>
    <property type="match status" value="1"/>
</dbReference>
<sequence length="90" mass="10115">MLKKELRAHPFGFLLEGNRVTPTKRLLTILSEILTCSHSHSAKKVEEVYNFSQDDLLIEDFLILDTHAGVFVLAGQSTDPKEKQSAFEIG</sequence>
<protein>
    <submittedName>
        <fullName evidence="2">Uncharacterized protein</fullName>
    </submittedName>
</protein>
<dbReference type="PANTHER" id="PTHR11977">
    <property type="entry name" value="VILLIN"/>
    <property type="match status" value="1"/>
</dbReference>
<dbReference type="PANTHER" id="PTHR11977:SF51">
    <property type="entry name" value="PROTEIN FLIGHTLESS-1 HOMOLOG"/>
    <property type="match status" value="1"/>
</dbReference>
<dbReference type="InterPro" id="IPR029006">
    <property type="entry name" value="ADF-H/Gelsolin-like_dom_sf"/>
</dbReference>
<proteinExistence type="predicted"/>